<keyword evidence="2" id="KW-0479">Metal-binding</keyword>
<feature type="domain" description="JmjC" evidence="6">
    <location>
        <begin position="92"/>
        <end position="219"/>
    </location>
</feature>
<dbReference type="PANTHER" id="PTHR13096:SF8">
    <property type="entry name" value="RIBOSOMAL OXYGENASE 1"/>
    <property type="match status" value="1"/>
</dbReference>
<evidence type="ECO:0000256" key="1">
    <source>
        <dbReference type="ARBA" id="ARBA00001954"/>
    </source>
</evidence>
<gene>
    <name evidence="7" type="ORF">SOASR030_06040</name>
</gene>
<dbReference type="SMART" id="SM00558">
    <property type="entry name" value="JmjC"/>
    <property type="match status" value="1"/>
</dbReference>
<evidence type="ECO:0000256" key="5">
    <source>
        <dbReference type="ARBA" id="ARBA00023004"/>
    </source>
</evidence>
<dbReference type="GO" id="GO:0016706">
    <property type="term" value="F:2-oxoglutarate-dependent dioxygenase activity"/>
    <property type="evidence" value="ECO:0007669"/>
    <property type="project" value="TreeGrafter"/>
</dbReference>
<protein>
    <submittedName>
        <fullName evidence="7">50S ribosomal protein L16 arginine hydroxylase</fullName>
    </submittedName>
</protein>
<keyword evidence="5" id="KW-0408">Iron</keyword>
<dbReference type="RefSeq" id="WP_027273052.1">
    <property type="nucleotide sequence ID" value="NZ_BRLH01000001.1"/>
</dbReference>
<sequence length="374" mass="42844">MDYQLDLDWNDFLERYWQKRPVVLKNVIKNFIDPISPDELAGLAMENEVDSRLVSRPNGHWQASNGPFESYDHLGEKDWSLLVQAVNHWHMPSAALVRPFRNLPDWRFDDLMVSFSVPGGGVGPHIDQYDVFIIQGMGSRRWRVGDRLPLKQYCPHPALLHVEPFDPIIDEDLEPGDILYIPPGFPHDGFTHETAMNYSVGYRGPNGRDLISNFADYVLEHDLGGEHYSDPDLTLRTNPSEVQEHELARIRDMMIGLINQPEAFNAWFGQFVTTSRHELDIAPAEPPYRSDEIYDSLVQGEQLIRLSGLRVLRIGDRCYANGELIDTDRIEAADALCRYPLIGQKELGDALEDPAFVAELARLVNCGYWYFNDY</sequence>
<keyword evidence="8" id="KW-1185">Reference proteome</keyword>
<dbReference type="PROSITE" id="PS51184">
    <property type="entry name" value="JMJC"/>
    <property type="match status" value="1"/>
</dbReference>
<evidence type="ECO:0000313" key="8">
    <source>
        <dbReference type="Proteomes" id="UP001058124"/>
    </source>
</evidence>
<evidence type="ECO:0000256" key="4">
    <source>
        <dbReference type="ARBA" id="ARBA00023002"/>
    </source>
</evidence>
<dbReference type="Pfam" id="PF08007">
    <property type="entry name" value="JmjC_2"/>
    <property type="match status" value="1"/>
</dbReference>
<comment type="caution">
    <text evidence="7">The sequence shown here is derived from an EMBL/GenBank/DDBJ whole genome shotgun (WGS) entry which is preliminary data.</text>
</comment>
<accession>A0AAV5N1E7</accession>
<dbReference type="InterPro" id="IPR003347">
    <property type="entry name" value="JmjC_dom"/>
</dbReference>
<evidence type="ECO:0000256" key="2">
    <source>
        <dbReference type="ARBA" id="ARBA00022723"/>
    </source>
</evidence>
<dbReference type="Gene3D" id="3.40.366.30">
    <property type="entry name" value="50S ribosomal protein L16 arginine hydroxylase, Chain A, Domain 2"/>
    <property type="match status" value="1"/>
</dbReference>
<dbReference type="AlphaFoldDB" id="A0AAV5N1E7"/>
<dbReference type="PANTHER" id="PTHR13096">
    <property type="entry name" value="MINA53 MYC INDUCED NUCLEAR ANTIGEN"/>
    <property type="match status" value="1"/>
</dbReference>
<evidence type="ECO:0000313" key="7">
    <source>
        <dbReference type="EMBL" id="GKX54492.1"/>
    </source>
</evidence>
<dbReference type="InterPro" id="IPR039994">
    <property type="entry name" value="NO66-like"/>
</dbReference>
<dbReference type="Pfam" id="PF20514">
    <property type="entry name" value="WHD_ROXA"/>
    <property type="match status" value="1"/>
</dbReference>
<dbReference type="GO" id="GO:0005840">
    <property type="term" value="C:ribosome"/>
    <property type="evidence" value="ECO:0007669"/>
    <property type="project" value="UniProtKB-KW"/>
</dbReference>
<evidence type="ECO:0000259" key="6">
    <source>
        <dbReference type="PROSITE" id="PS51184"/>
    </source>
</evidence>
<reference evidence="7" key="1">
    <citation type="submission" date="2022-06" db="EMBL/GenBank/DDBJ databases">
        <title>Draft genome sequences of Leminorella grimontii str. JCM5902.</title>
        <authorList>
            <person name="Wakabayashi Y."/>
            <person name="Kojima K."/>
        </authorList>
    </citation>
    <scope>NUCLEOTIDE SEQUENCE</scope>
    <source>
        <strain evidence="7">JCM 5902</strain>
    </source>
</reference>
<dbReference type="InterPro" id="IPR046799">
    <property type="entry name" value="ROXA-like_wH"/>
</dbReference>
<keyword evidence="4" id="KW-0560">Oxidoreductase</keyword>
<dbReference type="GO" id="GO:0046872">
    <property type="term" value="F:metal ion binding"/>
    <property type="evidence" value="ECO:0007669"/>
    <property type="project" value="UniProtKB-KW"/>
</dbReference>
<dbReference type="Proteomes" id="UP001058124">
    <property type="component" value="Unassembled WGS sequence"/>
</dbReference>
<proteinExistence type="predicted"/>
<dbReference type="EMBL" id="BRLH01000001">
    <property type="protein sequence ID" value="GKX54492.1"/>
    <property type="molecule type" value="Genomic_DNA"/>
</dbReference>
<organism evidence="7 8">
    <name type="scientific">Leminorella grimontii</name>
    <dbReference type="NCBI Taxonomy" id="82981"/>
    <lineage>
        <taxon>Bacteria</taxon>
        <taxon>Pseudomonadati</taxon>
        <taxon>Pseudomonadota</taxon>
        <taxon>Gammaproteobacteria</taxon>
        <taxon>Enterobacterales</taxon>
        <taxon>Budviciaceae</taxon>
        <taxon>Leminorella</taxon>
    </lineage>
</organism>
<keyword evidence="7" id="KW-0687">Ribonucleoprotein</keyword>
<keyword evidence="7" id="KW-0689">Ribosomal protein</keyword>
<comment type="cofactor">
    <cofactor evidence="1">
        <name>Fe(2+)</name>
        <dbReference type="ChEBI" id="CHEBI:29033"/>
    </cofactor>
</comment>
<dbReference type="Gene3D" id="2.60.120.650">
    <property type="entry name" value="Cupin"/>
    <property type="match status" value="1"/>
</dbReference>
<name>A0AAV5N1E7_9GAMM</name>
<evidence type="ECO:0000256" key="3">
    <source>
        <dbReference type="ARBA" id="ARBA00022964"/>
    </source>
</evidence>
<keyword evidence="3" id="KW-0223">Dioxygenase</keyword>
<dbReference type="SUPFAM" id="SSF51197">
    <property type="entry name" value="Clavaminate synthase-like"/>
    <property type="match status" value="1"/>
</dbReference>